<sequence>MANGFLSIRHLRNLYIIGVVLQIFLTLVFLLLGAAIISDISYMYDRQMFYGSEETLVIAFWKSMIPSVGIYILLMLILHYTFKYNYKRKKKEVKRQINALAK</sequence>
<protein>
    <submittedName>
        <fullName evidence="2">Uncharacterized protein</fullName>
    </submittedName>
</protein>
<keyword evidence="1" id="KW-1133">Transmembrane helix</keyword>
<organism evidence="2 3">
    <name type="scientific">Planococcus wigleyi</name>
    <dbReference type="NCBI Taxonomy" id="2762216"/>
    <lineage>
        <taxon>Bacteria</taxon>
        <taxon>Bacillati</taxon>
        <taxon>Bacillota</taxon>
        <taxon>Bacilli</taxon>
        <taxon>Bacillales</taxon>
        <taxon>Caryophanaceae</taxon>
        <taxon>Planococcus</taxon>
    </lineage>
</organism>
<gene>
    <name evidence="2" type="ORF">H9630_09435</name>
</gene>
<keyword evidence="1" id="KW-0812">Transmembrane</keyword>
<evidence type="ECO:0000313" key="3">
    <source>
        <dbReference type="Proteomes" id="UP000658980"/>
    </source>
</evidence>
<comment type="caution">
    <text evidence="2">The sequence shown here is derived from an EMBL/GenBank/DDBJ whole genome shotgun (WGS) entry which is preliminary data.</text>
</comment>
<keyword evidence="3" id="KW-1185">Reference proteome</keyword>
<feature type="transmembrane region" description="Helical" evidence="1">
    <location>
        <begin position="14"/>
        <end position="38"/>
    </location>
</feature>
<reference evidence="2 3" key="1">
    <citation type="submission" date="2020-08" db="EMBL/GenBank/DDBJ databases">
        <title>A Genomic Blueprint of the Chicken Gut Microbiome.</title>
        <authorList>
            <person name="Gilroy R."/>
            <person name="Ravi A."/>
            <person name="Getino M."/>
            <person name="Pursley I."/>
            <person name="Horton D.L."/>
            <person name="Alikhan N.-F."/>
            <person name="Baker D."/>
            <person name="Gharbi K."/>
            <person name="Hall N."/>
            <person name="Watson M."/>
            <person name="Adriaenssens E.M."/>
            <person name="Foster-Nyarko E."/>
            <person name="Jarju S."/>
            <person name="Secka A."/>
            <person name="Antonio M."/>
            <person name="Oren A."/>
            <person name="Chaudhuri R."/>
            <person name="La Ragione R.M."/>
            <person name="Hildebrand F."/>
            <person name="Pallen M.J."/>
        </authorList>
    </citation>
    <scope>NUCLEOTIDE SEQUENCE [LARGE SCALE GENOMIC DNA]</scope>
    <source>
        <strain evidence="2 3">Sa1BUA13</strain>
    </source>
</reference>
<dbReference type="RefSeq" id="WP_191715268.1">
    <property type="nucleotide sequence ID" value="NZ_JACSPU010000003.1"/>
</dbReference>
<keyword evidence="1" id="KW-0472">Membrane</keyword>
<accession>A0ABR8WDJ3</accession>
<evidence type="ECO:0000313" key="2">
    <source>
        <dbReference type="EMBL" id="MBD8015042.1"/>
    </source>
</evidence>
<dbReference type="Proteomes" id="UP000658980">
    <property type="component" value="Unassembled WGS sequence"/>
</dbReference>
<dbReference type="EMBL" id="JACSPU010000003">
    <property type="protein sequence ID" value="MBD8015042.1"/>
    <property type="molecule type" value="Genomic_DNA"/>
</dbReference>
<proteinExistence type="predicted"/>
<evidence type="ECO:0000256" key="1">
    <source>
        <dbReference type="SAM" id="Phobius"/>
    </source>
</evidence>
<feature type="transmembrane region" description="Helical" evidence="1">
    <location>
        <begin position="58"/>
        <end position="82"/>
    </location>
</feature>
<name>A0ABR8WDJ3_9BACL</name>